<evidence type="ECO:0000313" key="2">
    <source>
        <dbReference type="EMBL" id="CAK5271103.1"/>
    </source>
</evidence>
<comment type="caution">
    <text evidence="2">The sequence shown here is derived from an EMBL/GenBank/DDBJ whole genome shotgun (WGS) entry which is preliminary data.</text>
</comment>
<keyword evidence="1" id="KW-0812">Transmembrane</keyword>
<gene>
    <name evidence="2" type="ORF">MYCIT1_LOCUS15989</name>
</gene>
<dbReference type="Proteomes" id="UP001295794">
    <property type="component" value="Unassembled WGS sequence"/>
</dbReference>
<accession>A0AAD2Q379</accession>
<keyword evidence="1" id="KW-0472">Membrane</keyword>
<protein>
    <submittedName>
        <fullName evidence="2">Uncharacterized protein</fullName>
    </submittedName>
</protein>
<keyword evidence="1" id="KW-1133">Transmembrane helix</keyword>
<feature type="non-terminal residue" evidence="2">
    <location>
        <position position="1"/>
    </location>
</feature>
<feature type="transmembrane region" description="Helical" evidence="1">
    <location>
        <begin position="6"/>
        <end position="23"/>
    </location>
</feature>
<evidence type="ECO:0000313" key="3">
    <source>
        <dbReference type="Proteomes" id="UP001295794"/>
    </source>
</evidence>
<reference evidence="2" key="1">
    <citation type="submission" date="2023-11" db="EMBL/GenBank/DDBJ databases">
        <authorList>
            <person name="De Vega J J."/>
            <person name="De Vega J J."/>
        </authorList>
    </citation>
    <scope>NUCLEOTIDE SEQUENCE</scope>
</reference>
<dbReference type="AlphaFoldDB" id="A0AAD2Q379"/>
<name>A0AAD2Q379_9AGAR</name>
<dbReference type="EMBL" id="CAVNYO010000169">
    <property type="protein sequence ID" value="CAK5271103.1"/>
    <property type="molecule type" value="Genomic_DNA"/>
</dbReference>
<sequence>HQLGQTWYWVLFCVSPVLATGRVPKFSLLFVDYGLPQVVESALADDRTPSISISPEMGLHS</sequence>
<keyword evidence="3" id="KW-1185">Reference proteome</keyword>
<organism evidence="2 3">
    <name type="scientific">Mycena citricolor</name>
    <dbReference type="NCBI Taxonomy" id="2018698"/>
    <lineage>
        <taxon>Eukaryota</taxon>
        <taxon>Fungi</taxon>
        <taxon>Dikarya</taxon>
        <taxon>Basidiomycota</taxon>
        <taxon>Agaricomycotina</taxon>
        <taxon>Agaricomycetes</taxon>
        <taxon>Agaricomycetidae</taxon>
        <taxon>Agaricales</taxon>
        <taxon>Marasmiineae</taxon>
        <taxon>Mycenaceae</taxon>
        <taxon>Mycena</taxon>
    </lineage>
</organism>
<proteinExistence type="predicted"/>
<evidence type="ECO:0000256" key="1">
    <source>
        <dbReference type="SAM" id="Phobius"/>
    </source>
</evidence>